<dbReference type="AlphaFoldDB" id="A0A2G4T339"/>
<dbReference type="Proteomes" id="UP000242254">
    <property type="component" value="Unassembled WGS sequence"/>
</dbReference>
<keyword evidence="2" id="KW-1185">Reference proteome</keyword>
<dbReference type="EMBL" id="KZ303844">
    <property type="protein sequence ID" value="PHZ15417.1"/>
    <property type="molecule type" value="Genomic_DNA"/>
</dbReference>
<dbReference type="GeneID" id="35443306"/>
<proteinExistence type="predicted"/>
<dbReference type="RefSeq" id="XP_023469125.1">
    <property type="nucleotide sequence ID" value="XM_023612317.1"/>
</dbReference>
<accession>A0A2G4T339</accession>
<evidence type="ECO:0000313" key="1">
    <source>
        <dbReference type="EMBL" id="PHZ15417.1"/>
    </source>
</evidence>
<evidence type="ECO:0000313" key="2">
    <source>
        <dbReference type="Proteomes" id="UP000242254"/>
    </source>
</evidence>
<gene>
    <name evidence="1" type="ORF">RHIMIDRAFT_272432</name>
</gene>
<protein>
    <submittedName>
        <fullName evidence="1">Uncharacterized protein</fullName>
    </submittedName>
</protein>
<name>A0A2G4T339_RHIZD</name>
<feature type="non-terminal residue" evidence="1">
    <location>
        <position position="68"/>
    </location>
</feature>
<reference evidence="1 2" key="1">
    <citation type="journal article" date="2016" name="Proc. Natl. Acad. Sci. U.S.A.">
        <title>Lipid metabolic changes in an early divergent fungus govern the establishment of a mutualistic symbiosis with endobacteria.</title>
        <authorList>
            <person name="Lastovetsky O.A."/>
            <person name="Gaspar M.L."/>
            <person name="Mondo S.J."/>
            <person name="LaButti K.M."/>
            <person name="Sandor L."/>
            <person name="Grigoriev I.V."/>
            <person name="Henry S.A."/>
            <person name="Pawlowska T.E."/>
        </authorList>
    </citation>
    <scope>NUCLEOTIDE SEQUENCE [LARGE SCALE GENOMIC DNA]</scope>
    <source>
        <strain evidence="1 2">ATCC 52813</strain>
    </source>
</reference>
<organism evidence="1 2">
    <name type="scientific">Rhizopus microsporus ATCC 52813</name>
    <dbReference type="NCBI Taxonomy" id="1340429"/>
    <lineage>
        <taxon>Eukaryota</taxon>
        <taxon>Fungi</taxon>
        <taxon>Fungi incertae sedis</taxon>
        <taxon>Mucoromycota</taxon>
        <taxon>Mucoromycotina</taxon>
        <taxon>Mucoromycetes</taxon>
        <taxon>Mucorales</taxon>
        <taxon>Mucorineae</taxon>
        <taxon>Rhizopodaceae</taxon>
        <taxon>Rhizopus</taxon>
    </lineage>
</organism>
<sequence>MDNPVAGYSQCLTAACVEVATCYNDMIVECFQSRLMSHLVRTIKASVKQVISIDHLYCILLTLYTYIH</sequence>